<evidence type="ECO:0000256" key="1">
    <source>
        <dbReference type="SAM" id="MobiDB-lite"/>
    </source>
</evidence>
<dbReference type="EMBL" id="JAMYWD010000004">
    <property type="protein sequence ID" value="KAJ4974208.1"/>
    <property type="molecule type" value="Genomic_DNA"/>
</dbReference>
<accession>A0A9Q0KP22</accession>
<dbReference type="AlphaFoldDB" id="A0A9Q0KP22"/>
<protein>
    <submittedName>
        <fullName evidence="2">Uncharacterized protein</fullName>
    </submittedName>
</protein>
<organism evidence="2 3">
    <name type="scientific">Protea cynaroides</name>
    <dbReference type="NCBI Taxonomy" id="273540"/>
    <lineage>
        <taxon>Eukaryota</taxon>
        <taxon>Viridiplantae</taxon>
        <taxon>Streptophyta</taxon>
        <taxon>Embryophyta</taxon>
        <taxon>Tracheophyta</taxon>
        <taxon>Spermatophyta</taxon>
        <taxon>Magnoliopsida</taxon>
        <taxon>Proteales</taxon>
        <taxon>Proteaceae</taxon>
        <taxon>Protea</taxon>
    </lineage>
</organism>
<proteinExistence type="predicted"/>
<keyword evidence="3" id="KW-1185">Reference proteome</keyword>
<name>A0A9Q0KP22_9MAGN</name>
<evidence type="ECO:0000313" key="3">
    <source>
        <dbReference type="Proteomes" id="UP001141806"/>
    </source>
</evidence>
<comment type="caution">
    <text evidence="2">The sequence shown here is derived from an EMBL/GenBank/DDBJ whole genome shotgun (WGS) entry which is preliminary data.</text>
</comment>
<gene>
    <name evidence="2" type="ORF">NE237_007382</name>
</gene>
<feature type="compositionally biased region" description="Polar residues" evidence="1">
    <location>
        <begin position="248"/>
        <end position="261"/>
    </location>
</feature>
<sequence length="261" mass="29070">MPILGKRLSLRAVPPRWNLSFSKPGRLIRSDNRILSNTRSRRKALTPLRSFEDPARQQSWRRGFIQTFLRYVGVELQSIRPLAGVAARQDHSGTATSGLRLYSKTKRGDQSTMPIPPQSQNDVVVPYRYSRAELRGDEGQPARVHDRFLSEQGPRLPGVRGIHRKAGPEDKVGGIPACQETVLCKQLKQLLGVPIQLSLPLVELDIDPTSSDASEGKRRTMVQWVRMLGYQVLKSGIEPSLPPAATFASISTSRSRTQTDA</sequence>
<dbReference type="Proteomes" id="UP001141806">
    <property type="component" value="Unassembled WGS sequence"/>
</dbReference>
<evidence type="ECO:0000313" key="2">
    <source>
        <dbReference type="EMBL" id="KAJ4974208.1"/>
    </source>
</evidence>
<reference evidence="2" key="1">
    <citation type="journal article" date="2023" name="Plant J.">
        <title>The genome of the king protea, Protea cynaroides.</title>
        <authorList>
            <person name="Chang J."/>
            <person name="Duong T.A."/>
            <person name="Schoeman C."/>
            <person name="Ma X."/>
            <person name="Roodt D."/>
            <person name="Barker N."/>
            <person name="Li Z."/>
            <person name="Van de Peer Y."/>
            <person name="Mizrachi E."/>
        </authorList>
    </citation>
    <scope>NUCLEOTIDE SEQUENCE</scope>
    <source>
        <tissue evidence="2">Young leaves</tissue>
    </source>
</reference>
<feature type="region of interest" description="Disordered" evidence="1">
    <location>
        <begin position="242"/>
        <end position="261"/>
    </location>
</feature>